<dbReference type="InterPro" id="IPR015035">
    <property type="entry name" value="DUF1918"/>
</dbReference>
<feature type="domain" description="DUF1918" evidence="1">
    <location>
        <begin position="1"/>
        <end position="58"/>
    </location>
</feature>
<dbReference type="Proteomes" id="UP000076447">
    <property type="component" value="Unassembled WGS sequence"/>
</dbReference>
<keyword evidence="5" id="KW-1185">Reference proteome</keyword>
<dbReference type="STRING" id="43678.OJAG_18440"/>
<name>A0A165S1D0_9CELL</name>
<dbReference type="SUPFAM" id="SSF50118">
    <property type="entry name" value="Cell growth inhibitor/plasmid maintenance toxic component"/>
    <property type="match status" value="1"/>
</dbReference>
<evidence type="ECO:0000313" key="2">
    <source>
        <dbReference type="EMBL" id="KZM35414.1"/>
    </source>
</evidence>
<comment type="caution">
    <text evidence="2">The sequence shown here is derived from an EMBL/GenBank/DDBJ whole genome shotgun (WGS) entry which is preliminary data.</text>
</comment>
<dbReference type="OrthoDB" id="4828144at2"/>
<dbReference type="SUPFAM" id="SSF143212">
    <property type="entry name" value="Rv2632c-like"/>
    <property type="match status" value="1"/>
</dbReference>
<dbReference type="Gene3D" id="2.30.30.440">
    <property type="entry name" value="Domain of unknown function DUF1918"/>
    <property type="match status" value="1"/>
</dbReference>
<dbReference type="Gene3D" id="3.30.160.240">
    <property type="entry name" value="Rv1738"/>
    <property type="match status" value="1"/>
</dbReference>
<dbReference type="Pfam" id="PF08962">
    <property type="entry name" value="Rv2632c-like"/>
    <property type="match status" value="1"/>
</dbReference>
<gene>
    <name evidence="3" type="ORF">OERS_13570</name>
    <name evidence="2" type="ORF">OJAG_18440</name>
</gene>
<dbReference type="EMBL" id="MAQA01000012">
    <property type="protein sequence ID" value="OCI31851.1"/>
    <property type="molecule type" value="Genomic_DNA"/>
</dbReference>
<dbReference type="InterPro" id="IPR015057">
    <property type="entry name" value="Rv2632c-like"/>
</dbReference>
<evidence type="ECO:0000313" key="4">
    <source>
        <dbReference type="Proteomes" id="UP000076447"/>
    </source>
</evidence>
<dbReference type="RefSeq" id="WP_068625209.1">
    <property type="nucleotide sequence ID" value="NZ_LRIE01000070.1"/>
</dbReference>
<evidence type="ECO:0000313" key="5">
    <source>
        <dbReference type="Proteomes" id="UP000093412"/>
    </source>
</evidence>
<proteinExistence type="predicted"/>
<dbReference type="InterPro" id="IPR038070">
    <property type="entry name" value="Rv2632c-like_sf"/>
</dbReference>
<dbReference type="Proteomes" id="UP000093412">
    <property type="component" value="Unassembled WGS sequence"/>
</dbReference>
<dbReference type="PATRIC" id="fig|43678.3.peg.1923"/>
<reference evidence="3 5" key="2">
    <citation type="submission" date="2016-06" db="EMBL/GenBank/DDBJ databases">
        <title>Genome sequence of Oerskovia enterophila DSM 43852.</title>
        <authorList>
            <person name="Poehlein A."/>
            <person name="Jag V."/>
            <person name="Bengelsdorf F.R."/>
            <person name="Daniel R."/>
            <person name="Duerre P."/>
        </authorList>
    </citation>
    <scope>NUCLEOTIDE SEQUENCE [LARGE SCALE GENOMIC DNA]</scope>
    <source>
        <strain evidence="3 5">DSM 43852</strain>
    </source>
</reference>
<protein>
    <recommendedName>
        <fullName evidence="1">DUF1918 domain-containing protein</fullName>
    </recommendedName>
</protein>
<evidence type="ECO:0000259" key="1">
    <source>
        <dbReference type="Pfam" id="PF08940"/>
    </source>
</evidence>
<dbReference type="Pfam" id="PF08940">
    <property type="entry name" value="DUF1918"/>
    <property type="match status" value="1"/>
</dbReference>
<organism evidence="2 4">
    <name type="scientific">Oerskovia enterophila</name>
    <dbReference type="NCBI Taxonomy" id="43678"/>
    <lineage>
        <taxon>Bacteria</taxon>
        <taxon>Bacillati</taxon>
        <taxon>Actinomycetota</taxon>
        <taxon>Actinomycetes</taxon>
        <taxon>Micrococcales</taxon>
        <taxon>Cellulomonadaceae</taxon>
        <taxon>Oerskovia</taxon>
    </lineage>
</organism>
<evidence type="ECO:0000313" key="3">
    <source>
        <dbReference type="EMBL" id="OCI31851.1"/>
    </source>
</evidence>
<dbReference type="EMBL" id="LRIE01000070">
    <property type="protein sequence ID" value="KZM35414.1"/>
    <property type="molecule type" value="Genomic_DNA"/>
</dbReference>
<reference evidence="2 4" key="1">
    <citation type="submission" date="2016-01" db="EMBL/GenBank/DDBJ databases">
        <title>Genome sequence of Oerskovia enterophila VJag, an agar and cellulose degrading bacterium.</title>
        <authorList>
            <person name="Poehlein A."/>
            <person name="Jag V."/>
            <person name="Bengelsdorf F."/>
            <person name="Duerre P."/>
            <person name="Daniel R."/>
        </authorList>
    </citation>
    <scope>NUCLEOTIDE SEQUENCE [LARGE SCALE GENOMIC DNA]</scope>
    <source>
        <strain evidence="2 4">VJag</strain>
    </source>
</reference>
<dbReference type="AlphaFoldDB" id="A0A165S1D0"/>
<accession>A0A165S1D0</accession>
<sequence length="161" mass="16846">MKAAVGDRIIRASGVVGGAVRDGMVVEVQHEDGSPPFLVEWADTGERTLVYPGPDTLVRAPVEGAVAHEVTVPVHSKSWHVQVSLVESEGRTTAEAILVGDVPSELHAVGRARKDPGDAEIEAIGDHVAAARALRALADRLLGLAESEIEGSTGVPAHVHH</sequence>